<proteinExistence type="inferred from homology"/>
<dbReference type="PANTHER" id="PTHR48016">
    <property type="entry name" value="MAP KINASE KINASE KINASE SSK2-RELATED-RELATED"/>
    <property type="match status" value="1"/>
</dbReference>
<evidence type="ECO:0000259" key="10">
    <source>
        <dbReference type="PROSITE" id="PS50011"/>
    </source>
</evidence>
<dbReference type="InterPro" id="IPR017441">
    <property type="entry name" value="Protein_kinase_ATP_BS"/>
</dbReference>
<comment type="catalytic activity">
    <reaction evidence="8">
        <text>L-seryl-[protein] + ATP = O-phospho-L-seryl-[protein] + ADP + H(+)</text>
        <dbReference type="Rhea" id="RHEA:17989"/>
        <dbReference type="Rhea" id="RHEA-COMP:9863"/>
        <dbReference type="Rhea" id="RHEA-COMP:11604"/>
        <dbReference type="ChEBI" id="CHEBI:15378"/>
        <dbReference type="ChEBI" id="CHEBI:29999"/>
        <dbReference type="ChEBI" id="CHEBI:30616"/>
        <dbReference type="ChEBI" id="CHEBI:83421"/>
        <dbReference type="ChEBI" id="CHEBI:456216"/>
        <dbReference type="EC" id="2.7.11.25"/>
    </reaction>
</comment>
<name>A0ABM3H163_9MYRT</name>
<keyword evidence="5" id="KW-0418">Kinase</keyword>
<keyword evidence="6 9" id="KW-0067">ATP-binding</keyword>
<evidence type="ECO:0000256" key="1">
    <source>
        <dbReference type="ARBA" id="ARBA00006529"/>
    </source>
</evidence>
<feature type="domain" description="Protein kinase" evidence="10">
    <location>
        <begin position="23"/>
        <end position="191"/>
    </location>
</feature>
<accession>A0ABM3H163</accession>
<keyword evidence="11" id="KW-1185">Reference proteome</keyword>
<gene>
    <name evidence="12" type="primary">LOC115750019</name>
</gene>
<dbReference type="Proteomes" id="UP000827889">
    <property type="component" value="Chromosome 2"/>
</dbReference>
<organism evidence="11 12">
    <name type="scientific">Rhodamnia argentea</name>
    <dbReference type="NCBI Taxonomy" id="178133"/>
    <lineage>
        <taxon>Eukaryota</taxon>
        <taxon>Viridiplantae</taxon>
        <taxon>Streptophyta</taxon>
        <taxon>Embryophyta</taxon>
        <taxon>Tracheophyta</taxon>
        <taxon>Spermatophyta</taxon>
        <taxon>Magnoliopsida</taxon>
        <taxon>eudicotyledons</taxon>
        <taxon>Gunneridae</taxon>
        <taxon>Pentapetalae</taxon>
        <taxon>rosids</taxon>
        <taxon>malvids</taxon>
        <taxon>Myrtales</taxon>
        <taxon>Myrtaceae</taxon>
        <taxon>Myrtoideae</taxon>
        <taxon>Myrteae</taxon>
        <taxon>Australasian group</taxon>
        <taxon>Rhodamnia</taxon>
    </lineage>
</organism>
<dbReference type="PROSITE" id="PS00107">
    <property type="entry name" value="PROTEIN_KINASE_ATP"/>
    <property type="match status" value="1"/>
</dbReference>
<dbReference type="Pfam" id="PF00069">
    <property type="entry name" value="Pkinase"/>
    <property type="match status" value="1"/>
</dbReference>
<dbReference type="PROSITE" id="PS50011">
    <property type="entry name" value="PROTEIN_KINASE_DOM"/>
    <property type="match status" value="1"/>
</dbReference>
<evidence type="ECO:0000313" key="11">
    <source>
        <dbReference type="Proteomes" id="UP000827889"/>
    </source>
</evidence>
<dbReference type="EC" id="2.7.11.25" evidence="2"/>
<keyword evidence="3" id="KW-0808">Transferase</keyword>
<feature type="binding site" evidence="9">
    <location>
        <position position="52"/>
    </location>
    <ligand>
        <name>ATP</name>
        <dbReference type="ChEBI" id="CHEBI:30616"/>
    </ligand>
</feature>
<dbReference type="InterPro" id="IPR000719">
    <property type="entry name" value="Prot_kinase_dom"/>
</dbReference>
<evidence type="ECO:0000256" key="8">
    <source>
        <dbReference type="ARBA" id="ARBA00048329"/>
    </source>
</evidence>
<evidence type="ECO:0000256" key="7">
    <source>
        <dbReference type="ARBA" id="ARBA00047559"/>
    </source>
</evidence>
<reference evidence="12" key="2">
    <citation type="submission" date="2025-08" db="UniProtKB">
        <authorList>
            <consortium name="RefSeq"/>
        </authorList>
    </citation>
    <scope>IDENTIFICATION</scope>
    <source>
        <tissue evidence="12">Leaf</tissue>
    </source>
</reference>
<dbReference type="InterPro" id="IPR011009">
    <property type="entry name" value="Kinase-like_dom_sf"/>
</dbReference>
<comment type="catalytic activity">
    <reaction evidence="7">
        <text>L-threonyl-[protein] + ATP = O-phospho-L-threonyl-[protein] + ADP + H(+)</text>
        <dbReference type="Rhea" id="RHEA:46608"/>
        <dbReference type="Rhea" id="RHEA-COMP:11060"/>
        <dbReference type="Rhea" id="RHEA-COMP:11605"/>
        <dbReference type="ChEBI" id="CHEBI:15378"/>
        <dbReference type="ChEBI" id="CHEBI:30013"/>
        <dbReference type="ChEBI" id="CHEBI:30616"/>
        <dbReference type="ChEBI" id="CHEBI:61977"/>
        <dbReference type="ChEBI" id="CHEBI:456216"/>
        <dbReference type="EC" id="2.7.11.25"/>
    </reaction>
</comment>
<dbReference type="SMART" id="SM00220">
    <property type="entry name" value="S_TKc"/>
    <property type="match status" value="1"/>
</dbReference>
<protein>
    <recommendedName>
        <fullName evidence="2">mitogen-activated protein kinase kinase kinase</fullName>
        <ecNumber evidence="2">2.7.11.25</ecNumber>
    </recommendedName>
</protein>
<evidence type="ECO:0000256" key="9">
    <source>
        <dbReference type="PROSITE-ProRule" id="PRU10141"/>
    </source>
</evidence>
<dbReference type="Gene3D" id="1.10.510.10">
    <property type="entry name" value="Transferase(Phosphotransferase) domain 1"/>
    <property type="match status" value="1"/>
</dbReference>
<dbReference type="RefSeq" id="XP_048130332.1">
    <property type="nucleotide sequence ID" value="XM_048274375.1"/>
</dbReference>
<evidence type="ECO:0000313" key="12">
    <source>
        <dbReference type="RefSeq" id="XP_048130332.1"/>
    </source>
</evidence>
<evidence type="ECO:0000256" key="4">
    <source>
        <dbReference type="ARBA" id="ARBA00022741"/>
    </source>
</evidence>
<reference evidence="11" key="1">
    <citation type="submission" date="2025-05" db="UniProtKB">
        <authorList>
            <consortium name="RefSeq"/>
        </authorList>
    </citation>
    <scope>NUCLEOTIDE SEQUENCE [LARGE SCALE GENOMIC DNA]</scope>
</reference>
<keyword evidence="4 9" id="KW-0547">Nucleotide-binding</keyword>
<evidence type="ECO:0000256" key="5">
    <source>
        <dbReference type="ARBA" id="ARBA00022777"/>
    </source>
</evidence>
<dbReference type="InterPro" id="IPR050538">
    <property type="entry name" value="MAP_kinase_kinase_kinase"/>
</dbReference>
<evidence type="ECO:0000256" key="2">
    <source>
        <dbReference type="ARBA" id="ARBA00012406"/>
    </source>
</evidence>
<evidence type="ECO:0000256" key="3">
    <source>
        <dbReference type="ARBA" id="ARBA00022679"/>
    </source>
</evidence>
<dbReference type="PANTHER" id="PTHR48016:SF5">
    <property type="entry name" value="MITOGEN-ACTIVATED PROTEIN KINASE KINASE KINASE 5"/>
    <property type="match status" value="1"/>
</dbReference>
<comment type="similarity">
    <text evidence="1">Belongs to the protein kinase superfamily. STE Ser/Thr protein kinase family. MAP kinase kinase kinase subfamily.</text>
</comment>
<dbReference type="GeneID" id="115750019"/>
<sequence>MENPTASAQVADRTEQLPLASQWEKGRLIGRGTFGSVYIASNQETRALCALKEFELLPNDPNSAECMMQLKQEIEVLSQLRHPNILQYYASEILTRQAAYRSLKGSLDWMAPESTDHDHTVDMWSLGCSIIEMLWGYLLRVSMSSFCLRFNHSMWAAAMFKVMRSAPSVAETVIRRRKGFPAVLLWKTAAC</sequence>
<evidence type="ECO:0000256" key="6">
    <source>
        <dbReference type="ARBA" id="ARBA00022840"/>
    </source>
</evidence>
<dbReference type="Gene3D" id="3.30.200.20">
    <property type="entry name" value="Phosphorylase Kinase, domain 1"/>
    <property type="match status" value="1"/>
</dbReference>
<dbReference type="SUPFAM" id="SSF56112">
    <property type="entry name" value="Protein kinase-like (PK-like)"/>
    <property type="match status" value="1"/>
</dbReference>